<dbReference type="InterPro" id="IPR011009">
    <property type="entry name" value="Kinase-like_dom_sf"/>
</dbReference>
<evidence type="ECO:0000256" key="1">
    <source>
        <dbReference type="ARBA" id="ARBA00022605"/>
    </source>
</evidence>
<evidence type="ECO:0000259" key="10">
    <source>
        <dbReference type="Pfam" id="PF01636"/>
    </source>
</evidence>
<evidence type="ECO:0000256" key="3">
    <source>
        <dbReference type="ARBA" id="ARBA00022697"/>
    </source>
</evidence>
<comment type="catalytic activity">
    <reaction evidence="8">
        <text>L-homoserine + ATP = O-phospho-L-homoserine + ADP + H(+)</text>
        <dbReference type="Rhea" id="RHEA:13985"/>
        <dbReference type="ChEBI" id="CHEBI:15378"/>
        <dbReference type="ChEBI" id="CHEBI:30616"/>
        <dbReference type="ChEBI" id="CHEBI:57476"/>
        <dbReference type="ChEBI" id="CHEBI:57590"/>
        <dbReference type="ChEBI" id="CHEBI:456216"/>
        <dbReference type="EC" id="2.7.1.39"/>
    </reaction>
</comment>
<evidence type="ECO:0000256" key="2">
    <source>
        <dbReference type="ARBA" id="ARBA00022679"/>
    </source>
</evidence>
<evidence type="ECO:0000256" key="8">
    <source>
        <dbReference type="HAMAP-Rule" id="MF_00301"/>
    </source>
</evidence>
<accession>A0ABY6N1M4</accession>
<evidence type="ECO:0000256" key="4">
    <source>
        <dbReference type="ARBA" id="ARBA00022741"/>
    </source>
</evidence>
<comment type="pathway">
    <text evidence="8">Amino-acid biosynthesis; L-threonine biosynthesis; L-threonine from L-aspartate: step 4/5.</text>
</comment>
<dbReference type="GO" id="GO:0004413">
    <property type="term" value="F:homoserine kinase activity"/>
    <property type="evidence" value="ECO:0007669"/>
    <property type="project" value="UniProtKB-EC"/>
</dbReference>
<dbReference type="InterPro" id="IPR002575">
    <property type="entry name" value="Aminoglycoside_PTrfase"/>
</dbReference>
<sequence length="322" mass="36507">MAVYTSVNQEELKDFLAQYSQGALVTYSEIGDGIENSNYFVTLTGQKGQLEHHQKWVLTLFENLTESQLPFFLHIMNWLADKGFPVPAPCPRNDGAINGIIKGKPAILVPCFSGRSVDRPSAAHCERVGRFVAEMHQAFEDCPQTRLPPRNIEWMRAKEAKLSKVLPASEAERVAQAINHYQKMKPEMEQCPSGIVHADLFRDNVLFDGDEISGVIDFFHACNDSLLFDLAVIANDWTADINGRHDQSKLNALLEGYNLVRVFNDSERLLFPEFMHLAALRFWLSRLESRYLPGYQQMSTQGDKTKDPDELKRIILSLGFIS</sequence>
<dbReference type="PANTHER" id="PTHR21064">
    <property type="entry name" value="AMINOGLYCOSIDE PHOSPHOTRANSFERASE DOMAIN-CONTAINING PROTEIN-RELATED"/>
    <property type="match status" value="1"/>
</dbReference>
<dbReference type="Proteomes" id="UP001163739">
    <property type="component" value="Chromosome"/>
</dbReference>
<dbReference type="NCBIfam" id="NF003558">
    <property type="entry name" value="PRK05231.1"/>
    <property type="match status" value="1"/>
</dbReference>
<keyword evidence="1 8" id="KW-0028">Amino-acid biosynthesis</keyword>
<dbReference type="EMBL" id="CP100390">
    <property type="protein sequence ID" value="UZE95935.1"/>
    <property type="molecule type" value="Genomic_DNA"/>
</dbReference>
<reference evidence="11" key="1">
    <citation type="submission" date="2022-06" db="EMBL/GenBank/DDBJ databases">
        <title>Alkalimarinus sp. nov., isolated from gut of a Alitta virens.</title>
        <authorList>
            <person name="Yang A.I."/>
            <person name="Shin N.-R."/>
        </authorList>
    </citation>
    <scope>NUCLEOTIDE SEQUENCE</scope>
    <source>
        <strain evidence="11">A2M4</strain>
    </source>
</reference>
<dbReference type="InterPro" id="IPR050249">
    <property type="entry name" value="Pseudomonas-type_ThrB"/>
</dbReference>
<name>A0ABY6N1M4_9ALTE</name>
<evidence type="ECO:0000256" key="7">
    <source>
        <dbReference type="ARBA" id="ARBA00038240"/>
    </source>
</evidence>
<proteinExistence type="inferred from homology"/>
<dbReference type="PANTHER" id="PTHR21064:SF6">
    <property type="entry name" value="AMINOGLYCOSIDE PHOSPHOTRANSFERASE DOMAIN-CONTAINING PROTEIN"/>
    <property type="match status" value="1"/>
</dbReference>
<gene>
    <name evidence="8" type="primary">thrB</name>
    <name evidence="11" type="ORF">NKI27_18095</name>
</gene>
<dbReference type="Pfam" id="PF01636">
    <property type="entry name" value="APH"/>
    <property type="match status" value="1"/>
</dbReference>
<keyword evidence="6 8" id="KW-0067">ATP-binding</keyword>
<evidence type="ECO:0000313" key="11">
    <source>
        <dbReference type="EMBL" id="UZE95935.1"/>
    </source>
</evidence>
<keyword evidence="4 8" id="KW-0547">Nucleotide-binding</keyword>
<dbReference type="RefSeq" id="WP_265047418.1">
    <property type="nucleotide sequence ID" value="NZ_CP100390.1"/>
</dbReference>
<dbReference type="NCBIfam" id="TIGR00938">
    <property type="entry name" value="thrB_alt"/>
    <property type="match status" value="1"/>
</dbReference>
<dbReference type="Gene3D" id="3.30.200.20">
    <property type="entry name" value="Phosphorylase Kinase, domain 1"/>
    <property type="match status" value="1"/>
</dbReference>
<keyword evidence="5 8" id="KW-0418">Kinase</keyword>
<dbReference type="Gene3D" id="3.90.1200.10">
    <property type="match status" value="1"/>
</dbReference>
<evidence type="ECO:0000256" key="5">
    <source>
        <dbReference type="ARBA" id="ARBA00022777"/>
    </source>
</evidence>
<keyword evidence="12" id="KW-1185">Reference proteome</keyword>
<evidence type="ECO:0000256" key="9">
    <source>
        <dbReference type="NCBIfam" id="TIGR00938"/>
    </source>
</evidence>
<keyword evidence="2 8" id="KW-0808">Transferase</keyword>
<organism evidence="11 12">
    <name type="scientific">Alkalimarinus alittae</name>
    <dbReference type="NCBI Taxonomy" id="2961619"/>
    <lineage>
        <taxon>Bacteria</taxon>
        <taxon>Pseudomonadati</taxon>
        <taxon>Pseudomonadota</taxon>
        <taxon>Gammaproteobacteria</taxon>
        <taxon>Alteromonadales</taxon>
        <taxon>Alteromonadaceae</taxon>
        <taxon>Alkalimarinus</taxon>
    </lineage>
</organism>
<feature type="domain" description="Aminoglycoside phosphotransferase" evidence="10">
    <location>
        <begin position="27"/>
        <end position="258"/>
    </location>
</feature>
<keyword evidence="3 8" id="KW-0791">Threonine biosynthesis</keyword>
<protein>
    <recommendedName>
        <fullName evidence="8 9">Homoserine kinase</fullName>
        <shortName evidence="8">HK</shortName>
        <shortName evidence="8">HSK</shortName>
        <ecNumber evidence="8 9">2.7.1.39</ecNumber>
    </recommendedName>
</protein>
<comment type="similarity">
    <text evidence="7 8">Belongs to the pseudomonas-type ThrB family.</text>
</comment>
<dbReference type="InterPro" id="IPR005280">
    <property type="entry name" value="Homoserine_kinase_II"/>
</dbReference>
<dbReference type="CDD" id="cd05153">
    <property type="entry name" value="HomoserineK_II"/>
    <property type="match status" value="1"/>
</dbReference>
<evidence type="ECO:0000256" key="6">
    <source>
        <dbReference type="ARBA" id="ARBA00022840"/>
    </source>
</evidence>
<dbReference type="SUPFAM" id="SSF56112">
    <property type="entry name" value="Protein kinase-like (PK-like)"/>
    <property type="match status" value="1"/>
</dbReference>
<dbReference type="EC" id="2.7.1.39" evidence="8 9"/>
<dbReference type="HAMAP" id="MF_00301">
    <property type="entry name" value="Homoser_kinase_2"/>
    <property type="match status" value="1"/>
</dbReference>
<evidence type="ECO:0000313" key="12">
    <source>
        <dbReference type="Proteomes" id="UP001163739"/>
    </source>
</evidence>